<evidence type="ECO:0000259" key="3">
    <source>
        <dbReference type="PROSITE" id="PS50287"/>
    </source>
</evidence>
<feature type="disulfide bond" evidence="2">
    <location>
        <begin position="81"/>
        <end position="91"/>
    </location>
</feature>
<dbReference type="GO" id="GO:0005886">
    <property type="term" value="C:plasma membrane"/>
    <property type="evidence" value="ECO:0007669"/>
    <property type="project" value="TreeGrafter"/>
</dbReference>
<dbReference type="GO" id="GO:0031638">
    <property type="term" value="P:zymogen activation"/>
    <property type="evidence" value="ECO:0007669"/>
    <property type="project" value="TreeGrafter"/>
</dbReference>
<dbReference type="PROSITE" id="PS50287">
    <property type="entry name" value="SRCR_2"/>
    <property type="match status" value="3"/>
</dbReference>
<protein>
    <recommendedName>
        <fullName evidence="3">SRCR domain-containing protein</fullName>
    </recommendedName>
</protein>
<keyword evidence="1 2" id="KW-1015">Disulfide bond</keyword>
<dbReference type="InterPro" id="IPR001190">
    <property type="entry name" value="SRCR"/>
</dbReference>
<dbReference type="Proteomes" id="UP000694397">
    <property type="component" value="Chromosome 8"/>
</dbReference>
<feature type="disulfide bond" evidence="2">
    <location>
        <begin position="140"/>
        <end position="204"/>
    </location>
</feature>
<sequence length="331" mass="35948">IIFSPSPEPDDVRLVNGSSSCSGRVQVFRWGQWGTVYHRNWDMNDAAVVCRQLDCGSAVSVPSGDRFGEGSGKMVLGDVSCSGTESALRECGSLDGREHNLPHTFDAGVICSDIVRLEGGADRCSGRVEVKFNHSWASVCDADFDWQDAQVVCRELDCGSPIDIHRGSHFGQDEGAIWSKHFQCEGREPFLHQCLTSDRPEQNCTHGSDVGLTCSGPDDLRLVNGSSPCSGTVEVYRWGQWGTVAQYNWDLNDAAVVCRQLGCGSAVVTPIRAHFGEGSGRVLLRDVSCNGSESALRDCGAVDLRHIDFPHKFDAGVICSGRIQYLGDCRL</sequence>
<proteinExistence type="predicted"/>
<evidence type="ECO:0000313" key="5">
    <source>
        <dbReference type="Proteomes" id="UP000694397"/>
    </source>
</evidence>
<reference evidence="4" key="2">
    <citation type="submission" date="2025-08" db="UniProtKB">
        <authorList>
            <consortium name="Ensembl"/>
        </authorList>
    </citation>
    <scope>IDENTIFICATION</scope>
</reference>
<evidence type="ECO:0000256" key="1">
    <source>
        <dbReference type="ARBA" id="ARBA00023157"/>
    </source>
</evidence>
<accession>A0A8C9S7G0</accession>
<name>A0A8C9S7G0_SCLFO</name>
<evidence type="ECO:0000313" key="4">
    <source>
        <dbReference type="Ensembl" id="ENSSFOP00015027422.2"/>
    </source>
</evidence>
<feature type="disulfide bond" evidence="2">
    <location>
        <begin position="258"/>
        <end position="319"/>
    </location>
</feature>
<feature type="disulfide bond" evidence="2">
    <location>
        <begin position="153"/>
        <end position="214"/>
    </location>
</feature>
<feature type="disulfide bond" evidence="2">
    <location>
        <begin position="50"/>
        <end position="111"/>
    </location>
</feature>
<feature type="disulfide bond" evidence="2">
    <location>
        <begin position="184"/>
        <end position="194"/>
    </location>
</feature>
<organism evidence="4 5">
    <name type="scientific">Scleropages formosus</name>
    <name type="common">Asian bonytongue</name>
    <name type="synonym">Osteoglossum formosum</name>
    <dbReference type="NCBI Taxonomy" id="113540"/>
    <lineage>
        <taxon>Eukaryota</taxon>
        <taxon>Metazoa</taxon>
        <taxon>Chordata</taxon>
        <taxon>Craniata</taxon>
        <taxon>Vertebrata</taxon>
        <taxon>Euteleostomi</taxon>
        <taxon>Actinopterygii</taxon>
        <taxon>Neopterygii</taxon>
        <taxon>Teleostei</taxon>
        <taxon>Osteoglossocephala</taxon>
        <taxon>Osteoglossomorpha</taxon>
        <taxon>Osteoglossiformes</taxon>
        <taxon>Osteoglossidae</taxon>
        <taxon>Scleropages</taxon>
    </lineage>
</organism>
<dbReference type="FunFam" id="3.10.250.10:FF:000013">
    <property type="entry name" value="CD163 molecule like 1"/>
    <property type="match status" value="1"/>
</dbReference>
<feature type="domain" description="SRCR" evidence="3">
    <location>
        <begin position="12"/>
        <end position="112"/>
    </location>
</feature>
<dbReference type="SUPFAM" id="SSF56487">
    <property type="entry name" value="SRCR-like"/>
    <property type="match status" value="3"/>
</dbReference>
<dbReference type="GO" id="GO:0004252">
    <property type="term" value="F:serine-type endopeptidase activity"/>
    <property type="evidence" value="ECO:0007669"/>
    <property type="project" value="TreeGrafter"/>
</dbReference>
<dbReference type="InterPro" id="IPR036772">
    <property type="entry name" value="SRCR-like_dom_sf"/>
</dbReference>
<dbReference type="Ensembl" id="ENSSFOT00015027731.2">
    <property type="protein sequence ID" value="ENSSFOP00015027422.2"/>
    <property type="gene ID" value="ENSSFOG00015017599.2"/>
</dbReference>
<evidence type="ECO:0000256" key="2">
    <source>
        <dbReference type="PROSITE-ProRule" id="PRU00196"/>
    </source>
</evidence>
<dbReference type="Gene3D" id="3.10.250.10">
    <property type="entry name" value="SRCR-like domain"/>
    <property type="match status" value="3"/>
</dbReference>
<feature type="disulfide bond" evidence="2">
    <location>
        <begin position="289"/>
        <end position="299"/>
    </location>
</feature>
<feature type="domain" description="SRCR" evidence="3">
    <location>
        <begin position="220"/>
        <end position="320"/>
    </location>
</feature>
<reference evidence="4 5" key="1">
    <citation type="submission" date="2019-04" db="EMBL/GenBank/DDBJ databases">
        <authorList>
            <consortium name="Wellcome Sanger Institute Data Sharing"/>
        </authorList>
    </citation>
    <scope>NUCLEOTIDE SEQUENCE [LARGE SCALE GENOMIC DNA]</scope>
</reference>
<dbReference type="AlphaFoldDB" id="A0A8C9S7G0"/>
<dbReference type="SMART" id="SM00202">
    <property type="entry name" value="SR"/>
    <property type="match status" value="3"/>
</dbReference>
<dbReference type="PANTHER" id="PTHR48071:SF24">
    <property type="entry name" value="DELETED IN MALIGNANT BRAIN TUMORS 1 PROTEIN-LIKE"/>
    <property type="match status" value="1"/>
</dbReference>
<keyword evidence="5" id="KW-1185">Reference proteome</keyword>
<dbReference type="FunFam" id="3.10.250.10:FF:000031">
    <property type="entry name" value="RIKEN cDNA 5830411N06, isoform CRA_a"/>
    <property type="match status" value="1"/>
</dbReference>
<dbReference type="PANTHER" id="PTHR48071">
    <property type="entry name" value="SRCR DOMAIN-CONTAINING PROTEIN"/>
    <property type="match status" value="1"/>
</dbReference>
<dbReference type="GeneTree" id="ENSGT00940000163299"/>
<dbReference type="Pfam" id="PF00530">
    <property type="entry name" value="SRCR"/>
    <property type="match status" value="3"/>
</dbReference>
<comment type="caution">
    <text evidence="2">Lacks conserved residue(s) required for the propagation of feature annotation.</text>
</comment>
<feature type="domain" description="SRCR" evidence="3">
    <location>
        <begin position="115"/>
        <end position="215"/>
    </location>
</feature>
<reference evidence="4" key="3">
    <citation type="submission" date="2025-09" db="UniProtKB">
        <authorList>
            <consortium name="Ensembl"/>
        </authorList>
    </citation>
    <scope>IDENTIFICATION</scope>
</reference>
<dbReference type="PRINTS" id="PR00258">
    <property type="entry name" value="SPERACTRCPTR"/>
</dbReference>
<dbReference type="FunFam" id="3.10.250.10:FF:000002">
    <property type="entry name" value="Scavenger receptor cysteine-rich type 1 protein M130"/>
    <property type="match status" value="1"/>
</dbReference>